<accession>A0AAV3U3Z7</accession>
<evidence type="ECO:0000256" key="1">
    <source>
        <dbReference type="SAM" id="MobiDB-lite"/>
    </source>
</evidence>
<dbReference type="EMBL" id="BAABLX010000026">
    <property type="protein sequence ID" value="GAA4946779.1"/>
    <property type="molecule type" value="Genomic_DNA"/>
</dbReference>
<keyword evidence="3" id="KW-1185">Reference proteome</keyword>
<dbReference type="RefSeq" id="WP_345423276.1">
    <property type="nucleotide sequence ID" value="NZ_AP031496.1"/>
</dbReference>
<reference evidence="3" key="1">
    <citation type="journal article" date="2019" name="Int. J. Syst. Evol. Microbiol.">
        <title>The Global Catalogue of Microorganisms (GCM) 10K type strain sequencing project: providing services to taxonomists for standard genome sequencing and annotation.</title>
        <authorList>
            <consortium name="The Broad Institute Genomics Platform"/>
            <consortium name="The Broad Institute Genome Sequencing Center for Infectious Disease"/>
            <person name="Wu L."/>
            <person name="Ma J."/>
        </authorList>
    </citation>
    <scope>NUCLEOTIDE SEQUENCE [LARGE SCALE GENOMIC DNA]</scope>
    <source>
        <strain evidence="3">JCM 19134</strain>
    </source>
</reference>
<sequence>MSKVKVFGALTLAVVLAALIVLVALTLRGLDNSGQFPTTASSEASTAQVPTQARDSAATGQAPRLEQESATPEDCVLPYMQSSDAGLSDQELADRYLAASEWVTASLVASQDPELLVVAAMFEEDEEVGLELATKAVELAPDNPLVLWNALMDCFDPDLCPSLEWLQQLAVVDSENSDVWMSLAVEQLRLGDEKAALGSLERAANAASANVYYAETIEMGVRAFTAAGSDLPFQAVAEYGFGISTGKLPQYVGYVSLCKTMSKNSPVAAEHCLRYAQQSQAYSKTRIAKSIAADMEAVALEQLGYDGQAASLRERNRQASEISTEAHFGEASGVQALEAYMSYSPANLESFLGHFRTQGELAAFRALEQEKQAFDKQYLSSGCE</sequence>
<protein>
    <recommendedName>
        <fullName evidence="4">Tetratricopeptide repeat protein</fullName>
    </recommendedName>
</protein>
<organism evidence="2 3">
    <name type="scientific">Halioxenophilus aromaticivorans</name>
    <dbReference type="NCBI Taxonomy" id="1306992"/>
    <lineage>
        <taxon>Bacteria</taxon>
        <taxon>Pseudomonadati</taxon>
        <taxon>Pseudomonadota</taxon>
        <taxon>Gammaproteobacteria</taxon>
        <taxon>Alteromonadales</taxon>
        <taxon>Alteromonadaceae</taxon>
        <taxon>Halioxenophilus</taxon>
    </lineage>
</organism>
<evidence type="ECO:0000313" key="2">
    <source>
        <dbReference type="EMBL" id="GAA4946779.1"/>
    </source>
</evidence>
<evidence type="ECO:0008006" key="4">
    <source>
        <dbReference type="Google" id="ProtNLM"/>
    </source>
</evidence>
<comment type="caution">
    <text evidence="2">The sequence shown here is derived from an EMBL/GenBank/DDBJ whole genome shotgun (WGS) entry which is preliminary data.</text>
</comment>
<dbReference type="Proteomes" id="UP001409585">
    <property type="component" value="Unassembled WGS sequence"/>
</dbReference>
<feature type="compositionally biased region" description="Polar residues" evidence="1">
    <location>
        <begin position="36"/>
        <end position="54"/>
    </location>
</feature>
<evidence type="ECO:0000313" key="3">
    <source>
        <dbReference type="Proteomes" id="UP001409585"/>
    </source>
</evidence>
<dbReference type="SUPFAM" id="SSF81901">
    <property type="entry name" value="HCP-like"/>
    <property type="match status" value="1"/>
</dbReference>
<gene>
    <name evidence="2" type="ORF">GCM10025791_27740</name>
</gene>
<dbReference type="AlphaFoldDB" id="A0AAV3U3Z7"/>
<proteinExistence type="predicted"/>
<name>A0AAV3U3Z7_9ALTE</name>
<feature type="region of interest" description="Disordered" evidence="1">
    <location>
        <begin position="36"/>
        <end position="73"/>
    </location>
</feature>